<dbReference type="SUPFAM" id="SSF53213">
    <property type="entry name" value="LigB-like"/>
    <property type="match status" value="1"/>
</dbReference>
<dbReference type="PIRSF" id="PIRSF006157">
    <property type="entry name" value="Doxgns_DODA"/>
    <property type="match status" value="1"/>
</dbReference>
<comment type="similarity">
    <text evidence="2">Belongs to the DODA-type extradiol aromatic ring-opening dioxygenase family.</text>
</comment>
<dbReference type="InterPro" id="IPR004183">
    <property type="entry name" value="Xdiol_dOase_suB"/>
</dbReference>
<evidence type="ECO:0000256" key="5">
    <source>
        <dbReference type="ARBA" id="ARBA00023002"/>
    </source>
</evidence>
<evidence type="ECO:0000259" key="6">
    <source>
        <dbReference type="Pfam" id="PF02900"/>
    </source>
</evidence>
<evidence type="ECO:0000256" key="4">
    <source>
        <dbReference type="ARBA" id="ARBA00022833"/>
    </source>
</evidence>
<organism evidence="7 8">
    <name type="scientific">Janibacter hoylei PVAS-1</name>
    <dbReference type="NCBI Taxonomy" id="1210046"/>
    <lineage>
        <taxon>Bacteria</taxon>
        <taxon>Bacillati</taxon>
        <taxon>Actinomycetota</taxon>
        <taxon>Actinomycetes</taxon>
        <taxon>Micrococcales</taxon>
        <taxon>Intrasporangiaceae</taxon>
        <taxon>Janibacter</taxon>
    </lineage>
</organism>
<dbReference type="Proteomes" id="UP000004474">
    <property type="component" value="Unassembled WGS sequence"/>
</dbReference>
<keyword evidence="5" id="KW-0560">Oxidoreductase</keyword>
<dbReference type="Gene3D" id="3.40.830.10">
    <property type="entry name" value="LigB-like"/>
    <property type="match status" value="1"/>
</dbReference>
<evidence type="ECO:0000256" key="3">
    <source>
        <dbReference type="ARBA" id="ARBA00022723"/>
    </source>
</evidence>
<dbReference type="CDD" id="cd07363">
    <property type="entry name" value="45_DOPA_Dioxygenase"/>
    <property type="match status" value="1"/>
</dbReference>
<gene>
    <name evidence="7" type="ORF">B277_14094</name>
</gene>
<name>K1E4D2_9MICO</name>
<keyword evidence="4" id="KW-0862">Zinc</keyword>
<dbReference type="InterPro" id="IPR014436">
    <property type="entry name" value="Extradiol_dOase_DODA"/>
</dbReference>
<dbReference type="PATRIC" id="fig|1210046.3.peg.2707"/>
<comment type="caution">
    <text evidence="7">The sequence shown here is derived from an EMBL/GenBank/DDBJ whole genome shotgun (WGS) entry which is preliminary data.</text>
</comment>
<dbReference type="Pfam" id="PF02900">
    <property type="entry name" value="LigB"/>
    <property type="match status" value="1"/>
</dbReference>
<dbReference type="GO" id="GO:0008198">
    <property type="term" value="F:ferrous iron binding"/>
    <property type="evidence" value="ECO:0007669"/>
    <property type="project" value="InterPro"/>
</dbReference>
<dbReference type="PANTHER" id="PTHR30096:SF0">
    <property type="entry name" value="4,5-DOPA DIOXYGENASE EXTRADIOL-LIKE PROTEIN"/>
    <property type="match status" value="1"/>
</dbReference>
<dbReference type="AlphaFoldDB" id="K1E4D2"/>
<evidence type="ECO:0000256" key="2">
    <source>
        <dbReference type="ARBA" id="ARBA00007581"/>
    </source>
</evidence>
<evidence type="ECO:0000313" key="7">
    <source>
        <dbReference type="EMBL" id="EKA60217.1"/>
    </source>
</evidence>
<dbReference type="GO" id="GO:0008270">
    <property type="term" value="F:zinc ion binding"/>
    <property type="evidence" value="ECO:0007669"/>
    <property type="project" value="InterPro"/>
</dbReference>
<protein>
    <submittedName>
        <fullName evidence="7">Aromatic ring-opening dioxygenase catalytic subunit</fullName>
    </submittedName>
</protein>
<feature type="domain" description="Extradiol ring-cleavage dioxygenase class III enzyme subunit B" evidence="6">
    <location>
        <begin position="24"/>
        <end position="240"/>
    </location>
</feature>
<comment type="cofactor">
    <cofactor evidence="1">
        <name>Zn(2+)</name>
        <dbReference type="ChEBI" id="CHEBI:29105"/>
    </cofactor>
</comment>
<proteinExistence type="inferred from homology"/>
<evidence type="ECO:0000313" key="8">
    <source>
        <dbReference type="Proteomes" id="UP000004474"/>
    </source>
</evidence>
<reference evidence="7 8" key="1">
    <citation type="journal article" date="2012" name="J. Bacteriol.">
        <title>Genome Sequence of Janibacter hoylei MTCC8307, Isolated from the Stratospheric Air.</title>
        <authorList>
            <person name="Pawar S.P."/>
            <person name="Dhotre D.P."/>
            <person name="Shetty S.A."/>
            <person name="Chowdhury S.P."/>
            <person name="Chaudhari B.L."/>
            <person name="Shouche Y.S."/>
        </authorList>
    </citation>
    <scope>NUCLEOTIDE SEQUENCE [LARGE SCALE GENOMIC DNA]</scope>
    <source>
        <strain evidence="7 8">PVAS-1</strain>
    </source>
</reference>
<keyword evidence="7" id="KW-0223">Dioxygenase</keyword>
<accession>K1E4D2</accession>
<dbReference type="eggNOG" id="COG3384">
    <property type="taxonomic scope" value="Bacteria"/>
</dbReference>
<evidence type="ECO:0000256" key="1">
    <source>
        <dbReference type="ARBA" id="ARBA00001947"/>
    </source>
</evidence>
<dbReference type="EMBL" id="ALWX01000069">
    <property type="protein sequence ID" value="EKA60217.1"/>
    <property type="molecule type" value="Genomic_DNA"/>
</dbReference>
<dbReference type="STRING" id="1210046.B277_14094"/>
<keyword evidence="3" id="KW-0479">Metal-binding</keyword>
<dbReference type="PANTHER" id="PTHR30096">
    <property type="entry name" value="4,5-DOPA DIOXYGENASE EXTRADIOL-LIKE PROTEIN"/>
    <property type="match status" value="1"/>
</dbReference>
<dbReference type="GO" id="GO:0016702">
    <property type="term" value="F:oxidoreductase activity, acting on single donors with incorporation of molecular oxygen, incorporation of two atoms of oxygen"/>
    <property type="evidence" value="ECO:0007669"/>
    <property type="project" value="UniProtKB-ARBA"/>
</dbReference>
<sequence>MAMTSTPPVLFLSHGAPPLADDARWTAELARWSAEIERPKDILMVSAHWEDAPVTVSPSQRKVPLTYDFRGFPERYYRVQYDAPLAPDLADEVSALLKPKGVDVQRDETRGLDHGAYVPLVEMYPDADVPVLQMSMPTLDPHELLELGRALAPLRDQGTLIVGSGFTTHNLRWFNPRAGADSTPPTASSEFDHWAAETVAAGDVDSLARMFELAPAGHEAHPRTEHWAPLYIAMGAAEASGASERRTTVEGFWYGLSKRSWQFS</sequence>